<feature type="signal peptide" evidence="1">
    <location>
        <begin position="1"/>
        <end position="47"/>
    </location>
</feature>
<dbReference type="InterPro" id="IPR000772">
    <property type="entry name" value="Ricin_B_lectin"/>
</dbReference>
<evidence type="ECO:0000313" key="4">
    <source>
        <dbReference type="Proteomes" id="UP000324106"/>
    </source>
</evidence>
<accession>A0A5P2ANN9</accession>
<evidence type="ECO:0000256" key="1">
    <source>
        <dbReference type="SAM" id="SignalP"/>
    </source>
</evidence>
<dbReference type="Gene3D" id="2.80.10.50">
    <property type="match status" value="2"/>
</dbReference>
<evidence type="ECO:0000313" key="3">
    <source>
        <dbReference type="EMBL" id="QES19675.1"/>
    </source>
</evidence>
<dbReference type="PROSITE" id="PS50231">
    <property type="entry name" value="RICIN_B_LECTIN"/>
    <property type="match status" value="1"/>
</dbReference>
<dbReference type="Pfam" id="PF14200">
    <property type="entry name" value="RicinB_lectin_2"/>
    <property type="match status" value="1"/>
</dbReference>
<reference evidence="3 4" key="1">
    <citation type="submission" date="2018-05" db="EMBL/GenBank/DDBJ databases">
        <title>Streptomyces venezuelae.</title>
        <authorList>
            <person name="Kim W."/>
            <person name="Lee N."/>
            <person name="Cho B.-K."/>
        </authorList>
    </citation>
    <scope>NUCLEOTIDE SEQUENCE [LARGE SCALE GENOMIC DNA]</scope>
    <source>
        <strain evidence="3 4">ATCC 15068</strain>
    </source>
</reference>
<evidence type="ECO:0000259" key="2">
    <source>
        <dbReference type="Pfam" id="PF14200"/>
    </source>
</evidence>
<name>A0A5P2ANN9_STRVZ</name>
<feature type="chain" id="PRO_5038984622" description="Ricin B lectin domain-containing protein" evidence="1">
    <location>
        <begin position="48"/>
        <end position="224"/>
    </location>
</feature>
<keyword evidence="1" id="KW-0732">Signal</keyword>
<dbReference type="SUPFAM" id="SSF50370">
    <property type="entry name" value="Ricin B-like lectins"/>
    <property type="match status" value="1"/>
</dbReference>
<dbReference type="InterPro" id="IPR035992">
    <property type="entry name" value="Ricin_B-like_lectins"/>
</dbReference>
<gene>
    <name evidence="3" type="ORF">DEJ46_11675</name>
</gene>
<organism evidence="3 4">
    <name type="scientific">Streptomyces venezuelae</name>
    <dbReference type="NCBI Taxonomy" id="54571"/>
    <lineage>
        <taxon>Bacteria</taxon>
        <taxon>Bacillati</taxon>
        <taxon>Actinomycetota</taxon>
        <taxon>Actinomycetes</taxon>
        <taxon>Kitasatosporales</taxon>
        <taxon>Streptomycetaceae</taxon>
        <taxon>Streptomyces</taxon>
    </lineage>
</organism>
<dbReference type="CDD" id="cd00161">
    <property type="entry name" value="beta-trefoil_Ricin-like"/>
    <property type="match status" value="1"/>
</dbReference>
<feature type="domain" description="Ricin B lectin" evidence="2">
    <location>
        <begin position="123"/>
        <end position="212"/>
    </location>
</feature>
<sequence length="224" mass="23661">MPAFPGRRTSPGGLVNTRLIARSLARPALALAAAAALLLGSGATGSAAEPKAPVPVDVRPGAVGKSVPRAGGDPASVAPLGVNAFGWLKNANSGRCLAVPGGSHQPAEGLIQWGCDSWADHYWDIRHEVTTGDGRRWYSVRNMNSGMCLSVDAASTADYARATQYPCGLYVDQYWTLRYDSAKQANQFVNWNSGKCLAVLNGSKNDGAAVIQFGCGGWLDHFWK</sequence>
<dbReference type="EMBL" id="CP029194">
    <property type="protein sequence ID" value="QES19675.1"/>
    <property type="molecule type" value="Genomic_DNA"/>
</dbReference>
<protein>
    <recommendedName>
        <fullName evidence="2">Ricin B lectin domain-containing protein</fullName>
    </recommendedName>
</protein>
<dbReference type="OrthoDB" id="3645604at2"/>
<proteinExistence type="predicted"/>
<dbReference type="Proteomes" id="UP000324106">
    <property type="component" value="Chromosome"/>
</dbReference>
<dbReference type="AlphaFoldDB" id="A0A5P2ANN9"/>